<feature type="compositionally biased region" description="Basic and acidic residues" evidence="6">
    <location>
        <begin position="755"/>
        <end position="769"/>
    </location>
</feature>
<reference evidence="9" key="2">
    <citation type="submission" date="2007-04" db="EMBL/GenBank/DDBJ databases">
        <title>The genome of the human body louse.</title>
        <authorList>
            <consortium name="The Human Body Louse Genome Consortium"/>
            <person name="Kirkness E."/>
            <person name="Walenz B."/>
            <person name="Hass B."/>
            <person name="Bruggner R."/>
            <person name="Strausberg R."/>
        </authorList>
    </citation>
    <scope>NUCLEOTIDE SEQUENCE</scope>
    <source>
        <strain evidence="9">USDA</strain>
    </source>
</reference>
<keyword evidence="11" id="KW-1185">Reference proteome</keyword>
<dbReference type="InterPro" id="IPR004154">
    <property type="entry name" value="Anticodon-bd"/>
</dbReference>
<dbReference type="CTD" id="8230385"/>
<gene>
    <name evidence="10" type="primary">8230385</name>
    <name evidence="9" type="ORF">Phum_PHUM236660</name>
</gene>
<dbReference type="SUPFAM" id="SSF52374">
    <property type="entry name" value="Nucleotidylyl transferase"/>
    <property type="match status" value="1"/>
</dbReference>
<dbReference type="CDD" id="cd00862">
    <property type="entry name" value="ProRS_anticodon_zinc"/>
    <property type="match status" value="1"/>
</dbReference>
<name>E0VJ15_PEDHC</name>
<dbReference type="Gene3D" id="3.40.50.800">
    <property type="entry name" value="Anticodon-binding domain"/>
    <property type="match status" value="1"/>
</dbReference>
<dbReference type="RefSeq" id="XP_002426109.1">
    <property type="nucleotide sequence ID" value="XM_002426064.1"/>
</dbReference>
<dbReference type="InterPro" id="IPR010987">
    <property type="entry name" value="Glutathione-S-Trfase_C-like"/>
</dbReference>
<evidence type="ECO:0000313" key="10">
    <source>
        <dbReference type="EnsemblMetazoa" id="PHUM236660-PA"/>
    </source>
</evidence>
<dbReference type="EMBL" id="DS235219">
    <property type="protein sequence ID" value="EEB13371.1"/>
    <property type="molecule type" value="Genomic_DNA"/>
</dbReference>
<dbReference type="PROSITE" id="PS00178">
    <property type="entry name" value="AA_TRNA_LIGASE_I"/>
    <property type="match status" value="1"/>
</dbReference>
<dbReference type="GO" id="GO:0004827">
    <property type="term" value="F:proline-tRNA ligase activity"/>
    <property type="evidence" value="ECO:0007669"/>
    <property type="project" value="UniProtKB-EC"/>
</dbReference>
<dbReference type="InterPro" id="IPR004526">
    <property type="entry name" value="Glu-tRNA-synth_arc/euk"/>
</dbReference>
<dbReference type="EMBL" id="AAZO01002747">
    <property type="status" value="NOT_ANNOTATED_CDS"/>
    <property type="molecule type" value="Genomic_DNA"/>
</dbReference>
<dbReference type="PRINTS" id="PR00987">
    <property type="entry name" value="TRNASYNTHGLU"/>
</dbReference>
<dbReference type="SUPFAM" id="SSF47616">
    <property type="entry name" value="GST C-terminal domain-like"/>
    <property type="match status" value="1"/>
</dbReference>
<dbReference type="VEuPathDB" id="VectorBase:PHUM236660"/>
<dbReference type="Pfam" id="PF00749">
    <property type="entry name" value="tRNA-synt_1c"/>
    <property type="match status" value="1"/>
</dbReference>
<evidence type="ECO:0000259" key="7">
    <source>
        <dbReference type="PROSITE" id="PS50405"/>
    </source>
</evidence>
<dbReference type="InterPro" id="IPR004046">
    <property type="entry name" value="GST_C"/>
</dbReference>
<keyword evidence="5 9" id="KW-0030">Aminoacyl-tRNA synthetase</keyword>
<keyword evidence="2" id="KW-0547">Nucleotide-binding</keyword>
<dbReference type="HAMAP" id="MF_01571">
    <property type="entry name" value="Pro_tRNA_synth_type3"/>
    <property type="match status" value="1"/>
</dbReference>
<reference evidence="10" key="3">
    <citation type="submission" date="2020-05" db="UniProtKB">
        <authorList>
            <consortium name="EnsemblMetazoa"/>
        </authorList>
    </citation>
    <scope>IDENTIFICATION</scope>
    <source>
        <strain evidence="10">USDA</strain>
    </source>
</reference>
<dbReference type="OMA" id="NVTFINW"/>
<evidence type="ECO:0000256" key="5">
    <source>
        <dbReference type="ARBA" id="ARBA00023146"/>
    </source>
</evidence>
<dbReference type="Pfam" id="PF20974">
    <property type="entry name" value="tRNA-synt_1c_C2"/>
    <property type="match status" value="1"/>
</dbReference>
<dbReference type="KEGG" id="phu:Phum_PHUM236660"/>
<dbReference type="Pfam" id="PF03950">
    <property type="entry name" value="tRNA-synt_1c_C"/>
    <property type="match status" value="1"/>
</dbReference>
<dbReference type="HOGENOM" id="CLU_001882_0_0_1"/>
<keyword evidence="1 9" id="KW-0436">Ligase</keyword>
<dbReference type="GO" id="GO:0017101">
    <property type="term" value="C:aminoacyl-tRNA synthetase multienzyme complex"/>
    <property type="evidence" value="ECO:0007669"/>
    <property type="project" value="TreeGrafter"/>
</dbReference>
<dbReference type="InterPro" id="IPR016061">
    <property type="entry name" value="Pro-tRNA_ligase_II_C"/>
</dbReference>
<dbReference type="InterPro" id="IPR033721">
    <property type="entry name" value="ProRS_core_arch_euk"/>
</dbReference>
<dbReference type="InterPro" id="IPR020059">
    <property type="entry name" value="Glu/Gln-tRNA-synth_Ib_codon-bd"/>
</dbReference>
<dbReference type="eggNOG" id="KOG1147">
    <property type="taxonomic scope" value="Eukaryota"/>
</dbReference>
<dbReference type="CDD" id="cd00778">
    <property type="entry name" value="ProRS_core_arch_euk"/>
    <property type="match status" value="1"/>
</dbReference>
<dbReference type="Proteomes" id="UP000009046">
    <property type="component" value="Unassembled WGS sequence"/>
</dbReference>
<dbReference type="InterPro" id="IPR006195">
    <property type="entry name" value="aa-tRNA-synth_II"/>
</dbReference>
<dbReference type="InParanoid" id="E0VJ15"/>
<dbReference type="PANTHER" id="PTHR43382:SF2">
    <property type="entry name" value="BIFUNCTIONAL GLUTAMATE_PROLINE--TRNA LIGASE"/>
    <property type="match status" value="1"/>
</dbReference>
<evidence type="ECO:0000259" key="8">
    <source>
        <dbReference type="PROSITE" id="PS50862"/>
    </source>
</evidence>
<dbReference type="SUPFAM" id="SSF55681">
    <property type="entry name" value="Class II aaRS and biotin synthetases"/>
    <property type="match status" value="1"/>
</dbReference>
<feature type="region of interest" description="Disordered" evidence="6">
    <location>
        <begin position="755"/>
        <end position="808"/>
    </location>
</feature>
<reference evidence="9" key="1">
    <citation type="submission" date="2007-04" db="EMBL/GenBank/DDBJ databases">
        <title>Annotation of Pediculus humanus corporis strain USDA.</title>
        <authorList>
            <person name="Kirkness E."/>
            <person name="Hannick L."/>
            <person name="Hass B."/>
            <person name="Bruggner R."/>
            <person name="Lawson D."/>
            <person name="Bidwell S."/>
            <person name="Joardar V."/>
            <person name="Caler E."/>
            <person name="Walenz B."/>
            <person name="Inman J."/>
            <person name="Schobel S."/>
            <person name="Galinsky K."/>
            <person name="Amedeo P."/>
            <person name="Strausberg R."/>
        </authorList>
    </citation>
    <scope>NUCLEOTIDE SEQUENCE</scope>
    <source>
        <strain evidence="9">USDA</strain>
    </source>
</reference>
<dbReference type="FunFam" id="3.90.800.10:FF:000001">
    <property type="entry name" value="Glutamine--tRNA ligase"/>
    <property type="match status" value="1"/>
</dbReference>
<dbReference type="eggNOG" id="KOG4163">
    <property type="taxonomic scope" value="Eukaryota"/>
</dbReference>
<dbReference type="InterPro" id="IPR045864">
    <property type="entry name" value="aa-tRNA-synth_II/BPL/LPL"/>
</dbReference>
<dbReference type="Gene3D" id="3.30.110.30">
    <property type="entry name" value="C-terminal domain of ProRS"/>
    <property type="match status" value="1"/>
</dbReference>
<dbReference type="SUPFAM" id="SSF52954">
    <property type="entry name" value="Class II aaRS ABD-related"/>
    <property type="match status" value="1"/>
</dbReference>
<dbReference type="FunFam" id="3.30.930.10:FF:000007">
    <property type="entry name" value="Bifunctional glutamate/proline--tRNA ligase"/>
    <property type="match status" value="1"/>
</dbReference>
<dbReference type="InterPro" id="IPR004499">
    <property type="entry name" value="Pro-tRNA-ligase_IIa_arc-type"/>
</dbReference>
<dbReference type="InterPro" id="IPR036282">
    <property type="entry name" value="Glutathione-S-Trfase_C_sf"/>
</dbReference>
<feature type="compositionally biased region" description="Basic and acidic residues" evidence="6">
    <location>
        <begin position="787"/>
        <end position="800"/>
    </location>
</feature>
<dbReference type="InterPro" id="IPR017449">
    <property type="entry name" value="Pro-tRNA_synth_II"/>
</dbReference>
<dbReference type="Gene3D" id="2.40.240.10">
    <property type="entry name" value="Ribosomal Protein L25, Chain P"/>
    <property type="match status" value="2"/>
</dbReference>
<dbReference type="EC" id="6.1.1.15" evidence="9"/>
<dbReference type="GeneID" id="8230385"/>
<sequence>MRSDASISRYLANYKRELQLYGKTPLEEIEVNHWISFAIGPLTCSQQFEKSLQYLDYSLSSFSYLVGHQLTIADFAVWGALFCKENFEENIINKDNLKNVTRWFKYIKNLPEINSILNFIKQPSQTTKDLNSAENENQDIGKFVDLPGAEKGKVVVRFPPEASGYLHIGHAKAALLNQYYKELFDGKLIMRFDDTNPDKEKADFEKVILEDVSLLQIKPDKFSHTSDYFDVMLEMCTKLLENGKAYVDDTDPEIMKQEREQRVESKNRNNSKEKNFKMWKEMVEGTEVGKKCCVRAKIDMESDNGCMRDPTIYRCKTEPHPKTGLKYKVYPTYDFACPIVDSIEGVTHALRTMEYHDRDEQFYWFIDVLNLRKPYIWEYSRLNMTNTVLSKRKLTWFVDNKIVESWEDPRLPTVRGVVRRGLTVEGLKQFIIAQGSSRSVVQMEWDKIWAFNKKIIDPIAPRYTALKESETVKVNVLDAKEETLTVNKHPKNPELGSKTVVTGPKIFIEAADAIRLRESENVTFINWGNLKIKKINRNNDGGIASVDAETNLQDTDFKKTLKITWLAESNDLTPVEILFYDHIITKSVLGKDEDFKQYVNYNSKKSVKYIGDENLKNLKVGDIIQLQRLGYFICDVAFQPKKYLLFDETVLYKYILNHSPNNKSKVIYFNLWFLFYFLYNYCIIYNILNFRSLVLIHIPDGSTKTCLSNVDNVEKVPVKNNISEFKESSLKTKSLPINNQELEQIAIQWKKDRENMEKVPKDSHFEKKKVTPKKNTENQQKVQKTPKKVENDKGKKDGGKQSKTRLGLEATKEENLPEWYSQVITKGEMIEYYDVSGCYILRPWSFALWEVIRNFLDGEIKSLGVVNCYFPIFVSKSVLEKEKNHIDDFAPEVAWVTKSGESDLSEHIAIRPTSETVMYPAFSKWVQSYRDLPIKLNQWNNVVRWEFKHPQPFLRTREFLWQEGHTAFASYKDAETEVYQILDLYARVYTDLLAIPVVKGWKTKKEKFAGSDFTTTVEAFIPASGRGIQAATSHHLGQNFSKMFNIVYEDPETQEKKFVYQNSWGITTRSIGIMIMVHADNKGLVLPPEASSYQLVIVPCGITASLKEEEKKNLLNACKNLEKDFINSGIRVKLDDRDNYSPGWKFNHWELKGVPLRVELGPTDLEKGQLTAVRRDTGEKIQIQLTNKIPETKKLLKNIQENLLKKATDDLKSHTVRVNEWSQFCPALDKKNIILAPFCEEEACEDNIKKDSARDQDVEPGAPVMGAKSLCIPFDQPDTIKDGQKCIHPACSRKPIRYTLFGRSY</sequence>
<accession>E0VJ15</accession>
<dbReference type="Gene3D" id="3.90.800.10">
    <property type="entry name" value="Glutamyl-tRNA Synthetase, Domain 3"/>
    <property type="match status" value="1"/>
</dbReference>
<keyword evidence="3" id="KW-0067">ATP-binding</keyword>
<dbReference type="InterPro" id="IPR002314">
    <property type="entry name" value="aa-tRNA-synt_IIb"/>
</dbReference>
<dbReference type="SUPFAM" id="SSF64586">
    <property type="entry name" value="C-terminal domain of ProRS"/>
    <property type="match status" value="1"/>
</dbReference>
<organism>
    <name type="scientific">Pediculus humanus subsp. corporis</name>
    <name type="common">Body louse</name>
    <dbReference type="NCBI Taxonomy" id="121224"/>
    <lineage>
        <taxon>Eukaryota</taxon>
        <taxon>Metazoa</taxon>
        <taxon>Ecdysozoa</taxon>
        <taxon>Arthropoda</taxon>
        <taxon>Hexapoda</taxon>
        <taxon>Insecta</taxon>
        <taxon>Pterygota</taxon>
        <taxon>Neoptera</taxon>
        <taxon>Paraneoptera</taxon>
        <taxon>Psocodea</taxon>
        <taxon>Troctomorpha</taxon>
        <taxon>Phthiraptera</taxon>
        <taxon>Anoplura</taxon>
        <taxon>Pediculidae</taxon>
        <taxon>Pediculus</taxon>
    </lineage>
</organism>
<dbReference type="STRING" id="121224.E0VJ15"/>
<feature type="domain" description="Aminoacyl-transfer RNA synthetases class-II family profile" evidence="8">
    <location>
        <begin position="848"/>
        <end position="1087"/>
    </location>
</feature>
<dbReference type="Gene3D" id="1.20.1050.130">
    <property type="match status" value="1"/>
</dbReference>
<dbReference type="Pfam" id="PF00043">
    <property type="entry name" value="GST_C"/>
    <property type="match status" value="1"/>
</dbReference>
<dbReference type="EnsemblMetazoa" id="PHUM236660-RA">
    <property type="protein sequence ID" value="PHUM236660-PA"/>
    <property type="gene ID" value="PHUM236660"/>
</dbReference>
<dbReference type="OrthoDB" id="1350766at2759"/>
<dbReference type="NCBIfam" id="TIGR00408">
    <property type="entry name" value="proS_fam_I"/>
    <property type="match status" value="1"/>
</dbReference>
<dbReference type="Gene3D" id="3.30.930.10">
    <property type="entry name" value="Bira Bifunctional Protein, Domain 2"/>
    <property type="match status" value="1"/>
</dbReference>
<dbReference type="GO" id="GO:0006433">
    <property type="term" value="P:prolyl-tRNA aminoacylation"/>
    <property type="evidence" value="ECO:0007669"/>
    <property type="project" value="InterPro"/>
</dbReference>
<feature type="domain" description="GST C-terminal" evidence="7">
    <location>
        <begin position="1"/>
        <end position="124"/>
    </location>
</feature>
<dbReference type="FunFam" id="3.30.110.30:FF:000001">
    <property type="entry name" value="Bifunctional glutamate/proline--tRNA ligase"/>
    <property type="match status" value="1"/>
</dbReference>
<dbReference type="FunCoup" id="E0VJ15">
    <property type="interactions" value="1295"/>
</dbReference>
<dbReference type="GO" id="GO:0005524">
    <property type="term" value="F:ATP binding"/>
    <property type="evidence" value="ECO:0007669"/>
    <property type="project" value="UniProtKB-KW"/>
</dbReference>
<dbReference type="Gene3D" id="1.10.1160.10">
    <property type="entry name" value="Glutamyl-trna Synthetase, Domain 2"/>
    <property type="match status" value="1"/>
</dbReference>
<dbReference type="Pfam" id="PF03129">
    <property type="entry name" value="HGTP_anticodon"/>
    <property type="match status" value="1"/>
</dbReference>
<dbReference type="FunFam" id="3.40.50.800:FF:000005">
    <property type="entry name" value="bifunctional glutamate/proline--tRNA ligase"/>
    <property type="match status" value="1"/>
</dbReference>
<dbReference type="PANTHER" id="PTHR43382">
    <property type="entry name" value="PROLYL-TRNA SYNTHETASE"/>
    <property type="match status" value="1"/>
</dbReference>
<dbReference type="Pfam" id="PF00587">
    <property type="entry name" value="tRNA-synt_2b"/>
    <property type="match status" value="1"/>
</dbReference>
<dbReference type="GO" id="GO:0005737">
    <property type="term" value="C:cytoplasm"/>
    <property type="evidence" value="ECO:0007669"/>
    <property type="project" value="InterPro"/>
</dbReference>
<keyword evidence="4" id="KW-0648">Protein biosynthesis</keyword>
<dbReference type="InterPro" id="IPR020061">
    <property type="entry name" value="Glu_tRNA_lig_a-bdl"/>
</dbReference>
<dbReference type="SUPFAM" id="SSF50715">
    <property type="entry name" value="Ribosomal protein L25-like"/>
    <property type="match status" value="1"/>
</dbReference>
<dbReference type="HAMAP" id="MF_02076">
    <property type="entry name" value="Glu_tRNA_synth_type2"/>
    <property type="match status" value="1"/>
</dbReference>
<dbReference type="PROSITE" id="PS50405">
    <property type="entry name" value="GST_CTER"/>
    <property type="match status" value="1"/>
</dbReference>
<dbReference type="InterPro" id="IPR020058">
    <property type="entry name" value="Glu/Gln-tRNA-synth_Ib_cat-dom"/>
</dbReference>
<dbReference type="FunFam" id="1.10.1160.10:FF:000001">
    <property type="entry name" value="Glutamine--tRNA ligase"/>
    <property type="match status" value="1"/>
</dbReference>
<dbReference type="NCBIfam" id="TIGR00463">
    <property type="entry name" value="gltX_arch"/>
    <property type="match status" value="1"/>
</dbReference>
<dbReference type="EMBL" id="AAZO01002746">
    <property type="status" value="NOT_ANNOTATED_CDS"/>
    <property type="molecule type" value="Genomic_DNA"/>
</dbReference>
<dbReference type="FunFam" id="3.40.50.620:FF:000070">
    <property type="entry name" value="Bifunctional glutamate/proline--tRNA ligase"/>
    <property type="match status" value="1"/>
</dbReference>
<evidence type="ECO:0000313" key="11">
    <source>
        <dbReference type="Proteomes" id="UP000009046"/>
    </source>
</evidence>
<evidence type="ECO:0000256" key="1">
    <source>
        <dbReference type="ARBA" id="ARBA00022598"/>
    </source>
</evidence>
<evidence type="ECO:0000256" key="2">
    <source>
        <dbReference type="ARBA" id="ARBA00022741"/>
    </source>
</evidence>
<dbReference type="InterPro" id="IPR011035">
    <property type="entry name" value="Ribosomal_bL25/Gln-tRNA_synth"/>
</dbReference>
<evidence type="ECO:0000256" key="4">
    <source>
        <dbReference type="ARBA" id="ARBA00022917"/>
    </source>
</evidence>
<protein>
    <submittedName>
        <fullName evidence="9 10">Prolyl-tRNA synthetase, putative</fullName>
        <ecNumber evidence="9">6.1.1.15</ecNumber>
    </submittedName>
</protein>
<evidence type="ECO:0000313" key="9">
    <source>
        <dbReference type="EMBL" id="EEB13371.1"/>
    </source>
</evidence>
<dbReference type="Pfam" id="PF09180">
    <property type="entry name" value="ProRS-C_1"/>
    <property type="match status" value="1"/>
</dbReference>
<dbReference type="CDD" id="cd10309">
    <property type="entry name" value="GST_C_GluProRS_N"/>
    <property type="match status" value="1"/>
</dbReference>
<evidence type="ECO:0000256" key="3">
    <source>
        <dbReference type="ARBA" id="ARBA00022840"/>
    </source>
</evidence>
<dbReference type="InterPro" id="IPR001412">
    <property type="entry name" value="aa-tRNA-synth_I_CS"/>
</dbReference>
<dbReference type="InterPro" id="IPR020056">
    <property type="entry name" value="Rbsml_bL25/Gln-tRNA_synth_N"/>
</dbReference>
<dbReference type="GO" id="GO:0006424">
    <property type="term" value="P:glutamyl-tRNA aminoacylation"/>
    <property type="evidence" value="ECO:0007669"/>
    <property type="project" value="InterPro"/>
</dbReference>
<dbReference type="InterPro" id="IPR000924">
    <property type="entry name" value="Glu/Gln-tRNA-synth"/>
</dbReference>
<dbReference type="Gene3D" id="3.40.50.620">
    <property type="entry name" value="HUPs"/>
    <property type="match status" value="1"/>
</dbReference>
<dbReference type="GO" id="GO:0004818">
    <property type="term" value="F:glutamate-tRNA ligase activity"/>
    <property type="evidence" value="ECO:0007669"/>
    <property type="project" value="InterPro"/>
</dbReference>
<dbReference type="InterPro" id="IPR036621">
    <property type="entry name" value="Anticodon-bd_dom_sf"/>
</dbReference>
<proteinExistence type="inferred from homology"/>
<dbReference type="SMART" id="SM00946">
    <property type="entry name" value="ProRS-C_1"/>
    <property type="match status" value="1"/>
</dbReference>
<dbReference type="InterPro" id="IPR014729">
    <property type="entry name" value="Rossmann-like_a/b/a_fold"/>
</dbReference>
<dbReference type="InterPro" id="IPR049437">
    <property type="entry name" value="tRNA-synt_1c_C2"/>
</dbReference>
<evidence type="ECO:0000256" key="6">
    <source>
        <dbReference type="SAM" id="MobiDB-lite"/>
    </source>
</evidence>
<dbReference type="PROSITE" id="PS50862">
    <property type="entry name" value="AA_TRNA_LIGASE_II"/>
    <property type="match status" value="1"/>
</dbReference>